<evidence type="ECO:0000256" key="1">
    <source>
        <dbReference type="SAM" id="Phobius"/>
    </source>
</evidence>
<dbReference type="EMBL" id="JAGQLK010000026">
    <property type="protein sequence ID" value="MCA9383094.1"/>
    <property type="molecule type" value="Genomic_DNA"/>
</dbReference>
<name>A0A955L548_9BACT</name>
<feature type="non-terminal residue" evidence="3">
    <location>
        <position position="1"/>
    </location>
</feature>
<reference evidence="3" key="2">
    <citation type="journal article" date="2021" name="Microbiome">
        <title>Successional dynamics and alternative stable states in a saline activated sludge microbial community over 9 years.</title>
        <authorList>
            <person name="Wang Y."/>
            <person name="Ye J."/>
            <person name="Ju F."/>
            <person name="Liu L."/>
            <person name="Boyd J.A."/>
            <person name="Deng Y."/>
            <person name="Parks D.H."/>
            <person name="Jiang X."/>
            <person name="Yin X."/>
            <person name="Woodcroft B.J."/>
            <person name="Tyson G.W."/>
            <person name="Hugenholtz P."/>
            <person name="Polz M.F."/>
            <person name="Zhang T."/>
        </authorList>
    </citation>
    <scope>NUCLEOTIDE SEQUENCE</scope>
    <source>
        <strain evidence="3">HKST-UBA14</strain>
    </source>
</reference>
<organism evidence="3 4">
    <name type="scientific">Candidatus Dojkabacteria bacterium</name>
    <dbReference type="NCBI Taxonomy" id="2099670"/>
    <lineage>
        <taxon>Bacteria</taxon>
        <taxon>Candidatus Dojkabacteria</taxon>
    </lineage>
</organism>
<keyword evidence="1" id="KW-1133">Transmembrane helix</keyword>
<comment type="caution">
    <text evidence="3">The sequence shown here is derived from an EMBL/GenBank/DDBJ whole genome shotgun (WGS) entry which is preliminary data.</text>
</comment>
<dbReference type="Proteomes" id="UP000783287">
    <property type="component" value="Unassembled WGS sequence"/>
</dbReference>
<dbReference type="AlphaFoldDB" id="A0A955L548"/>
<proteinExistence type="predicted"/>
<gene>
    <name evidence="3" type="ORF">KC909_01895</name>
</gene>
<sequence length="134" mass="15392">VQTAAIVHYFVARRLGKKYVYKKFPQTKNYTEQFSKHTTVEELTLMRVFSFLSFDVVAFMSGLANIRFRRFIFATTLALFPIVLPNALITYGLFTDRPQTLALIWAITIIIVVLLAYFAGKSPLSTTNRESKEK</sequence>
<keyword evidence="1" id="KW-0812">Transmembrane</keyword>
<dbReference type="Pfam" id="PF09335">
    <property type="entry name" value="VTT_dom"/>
    <property type="match status" value="1"/>
</dbReference>
<accession>A0A955L548</accession>
<evidence type="ECO:0000259" key="2">
    <source>
        <dbReference type="Pfam" id="PF09335"/>
    </source>
</evidence>
<evidence type="ECO:0000313" key="4">
    <source>
        <dbReference type="Proteomes" id="UP000783287"/>
    </source>
</evidence>
<reference evidence="3" key="1">
    <citation type="submission" date="2020-04" db="EMBL/GenBank/DDBJ databases">
        <authorList>
            <person name="Zhang T."/>
        </authorList>
    </citation>
    <scope>NUCLEOTIDE SEQUENCE</scope>
    <source>
        <strain evidence="3">HKST-UBA14</strain>
    </source>
</reference>
<protein>
    <submittedName>
        <fullName evidence="3">VTT domain-containing protein</fullName>
    </submittedName>
</protein>
<feature type="transmembrane region" description="Helical" evidence="1">
    <location>
        <begin position="44"/>
        <end position="64"/>
    </location>
</feature>
<dbReference type="InterPro" id="IPR032816">
    <property type="entry name" value="VTT_dom"/>
</dbReference>
<feature type="transmembrane region" description="Helical" evidence="1">
    <location>
        <begin position="100"/>
        <end position="119"/>
    </location>
</feature>
<evidence type="ECO:0000313" key="3">
    <source>
        <dbReference type="EMBL" id="MCA9383094.1"/>
    </source>
</evidence>
<feature type="transmembrane region" description="Helical" evidence="1">
    <location>
        <begin position="71"/>
        <end position="94"/>
    </location>
</feature>
<keyword evidence="1" id="KW-0472">Membrane</keyword>
<feature type="domain" description="VTT" evidence="2">
    <location>
        <begin position="4"/>
        <end position="90"/>
    </location>
</feature>